<protein>
    <recommendedName>
        <fullName evidence="2">Acyltransferase 3 domain-containing protein</fullName>
    </recommendedName>
</protein>
<feature type="domain" description="Acyltransferase 3" evidence="2">
    <location>
        <begin position="76"/>
        <end position="428"/>
    </location>
</feature>
<feature type="transmembrane region" description="Helical" evidence="1">
    <location>
        <begin position="343"/>
        <end position="361"/>
    </location>
</feature>
<feature type="transmembrane region" description="Helical" evidence="1">
    <location>
        <begin position="114"/>
        <end position="138"/>
    </location>
</feature>
<feature type="transmembrane region" description="Helical" evidence="1">
    <location>
        <begin position="246"/>
        <end position="264"/>
    </location>
</feature>
<dbReference type="PANTHER" id="PTHR23028">
    <property type="entry name" value="ACETYLTRANSFERASE"/>
    <property type="match status" value="1"/>
</dbReference>
<keyword evidence="1" id="KW-1133">Transmembrane helix</keyword>
<dbReference type="PANTHER" id="PTHR23028:SF131">
    <property type="entry name" value="BLR2367 PROTEIN"/>
    <property type="match status" value="1"/>
</dbReference>
<evidence type="ECO:0000313" key="4">
    <source>
        <dbReference type="Proteomes" id="UP000076959"/>
    </source>
</evidence>
<evidence type="ECO:0000259" key="2">
    <source>
        <dbReference type="Pfam" id="PF01757"/>
    </source>
</evidence>
<dbReference type="STRING" id="1505087.AYJ54_39215"/>
<evidence type="ECO:0000313" key="3">
    <source>
        <dbReference type="EMBL" id="OAF15853.1"/>
    </source>
</evidence>
<dbReference type="GO" id="GO:0000271">
    <property type="term" value="P:polysaccharide biosynthetic process"/>
    <property type="evidence" value="ECO:0007669"/>
    <property type="project" value="TreeGrafter"/>
</dbReference>
<dbReference type="AlphaFoldDB" id="A0A176Z7U3"/>
<feature type="transmembrane region" description="Helical" evidence="1">
    <location>
        <begin position="368"/>
        <end position="388"/>
    </location>
</feature>
<organism evidence="3 4">
    <name type="scientific">Bradyrhizobium centrolobii</name>
    <dbReference type="NCBI Taxonomy" id="1505087"/>
    <lineage>
        <taxon>Bacteria</taxon>
        <taxon>Pseudomonadati</taxon>
        <taxon>Pseudomonadota</taxon>
        <taxon>Alphaproteobacteria</taxon>
        <taxon>Hyphomicrobiales</taxon>
        <taxon>Nitrobacteraceae</taxon>
        <taxon>Bradyrhizobium</taxon>
    </lineage>
</organism>
<dbReference type="Pfam" id="PF01757">
    <property type="entry name" value="Acyl_transf_3"/>
    <property type="match status" value="1"/>
</dbReference>
<dbReference type="GO" id="GO:0016020">
    <property type="term" value="C:membrane"/>
    <property type="evidence" value="ECO:0007669"/>
    <property type="project" value="TreeGrafter"/>
</dbReference>
<sequence>MLIMLTRLNDAGSIVNPAGPDGIPIALKARAADEEMVLPPPSGAAEDKSEHHVLSWLGRLPATLSRVTTSTTYVPQIDGLRFLAIFSVLIYHAGTRGERLYQHPSSAEAAIAQYLPHGSLGVSLFFFISGYIIAYPFLSGRPPSLKHFFLRRLTRLEPPYILAMLGCFAVLAVVPAPTEAPNFYFTEAPLWQSLIASLTYSHSLVFGEHPRLNPPTWSLEREVQFYILAPMILYVYGRIRTHRLRIAVGSALTVVLLVLGEVISDRLERTGVLRNTLLAESYGFMLGIVACDYSLWKNVFALPRRAVFDIGFVFGLVGVLFTGAVQFNLQLNLPFHLEVANDLFRATCILLLFMAAARGTWSKAFLGLPWIALIGGACYSIYLVHLPVAHATAQILAKFVAFRSLAEAWLISWAVLVPIVLLVGMLFYVLVERPCMDSKWPAALWHRALRLVARPRFNRSAAEI</sequence>
<dbReference type="EMBL" id="LUUB01000021">
    <property type="protein sequence ID" value="OAF15853.1"/>
    <property type="molecule type" value="Genomic_DNA"/>
</dbReference>
<comment type="caution">
    <text evidence="3">The sequence shown here is derived from an EMBL/GenBank/DDBJ whole genome shotgun (WGS) entry which is preliminary data.</text>
</comment>
<dbReference type="GO" id="GO:0016747">
    <property type="term" value="F:acyltransferase activity, transferring groups other than amino-acyl groups"/>
    <property type="evidence" value="ECO:0007669"/>
    <property type="project" value="InterPro"/>
</dbReference>
<keyword evidence="1" id="KW-0472">Membrane</keyword>
<feature type="transmembrane region" description="Helical" evidence="1">
    <location>
        <begin position="307"/>
        <end position="331"/>
    </location>
</feature>
<keyword evidence="1" id="KW-0812">Transmembrane</keyword>
<feature type="transmembrane region" description="Helical" evidence="1">
    <location>
        <begin position="408"/>
        <end position="431"/>
    </location>
</feature>
<feature type="transmembrane region" description="Helical" evidence="1">
    <location>
        <begin position="276"/>
        <end position="295"/>
    </location>
</feature>
<evidence type="ECO:0000256" key="1">
    <source>
        <dbReference type="SAM" id="Phobius"/>
    </source>
</evidence>
<name>A0A176Z7U3_9BRAD</name>
<proteinExistence type="predicted"/>
<reference evidence="3 4" key="1">
    <citation type="submission" date="2016-03" db="EMBL/GenBank/DDBJ databases">
        <title>Draft Genome Sequence of the Strain BR 10245 (Bradyrhizobium sp.) isolated from nodules of Centrolobium paraense.</title>
        <authorList>
            <person name="Simoes-Araujo J.L.Sr."/>
            <person name="Barauna A.C."/>
            <person name="Silva K."/>
            <person name="Zilli J.E."/>
        </authorList>
    </citation>
    <scope>NUCLEOTIDE SEQUENCE [LARGE SCALE GENOMIC DNA]</scope>
    <source>
        <strain evidence="3 4">BR 10245</strain>
    </source>
</reference>
<feature type="transmembrane region" description="Helical" evidence="1">
    <location>
        <begin position="159"/>
        <end position="176"/>
    </location>
</feature>
<gene>
    <name evidence="3" type="ORF">AYJ54_39215</name>
</gene>
<accession>A0A176Z7U3</accession>
<keyword evidence="4" id="KW-1185">Reference proteome</keyword>
<dbReference type="Proteomes" id="UP000076959">
    <property type="component" value="Unassembled WGS sequence"/>
</dbReference>
<dbReference type="InterPro" id="IPR002656">
    <property type="entry name" value="Acyl_transf_3_dom"/>
</dbReference>
<dbReference type="InterPro" id="IPR050879">
    <property type="entry name" value="Acyltransferase_3"/>
</dbReference>